<dbReference type="AlphaFoldDB" id="A0A6G0XB52"/>
<feature type="transmembrane region" description="Helical" evidence="11">
    <location>
        <begin position="759"/>
        <end position="777"/>
    </location>
</feature>
<dbReference type="PANTHER" id="PTHR10582:SF2">
    <property type="entry name" value="INACTIVE"/>
    <property type="match status" value="1"/>
</dbReference>
<feature type="repeat" description="ANK" evidence="9">
    <location>
        <begin position="211"/>
        <end position="243"/>
    </location>
</feature>
<comment type="caution">
    <text evidence="12">The sequence shown here is derived from an EMBL/GenBank/DDBJ whole genome shotgun (WGS) entry which is preliminary data.</text>
</comment>
<evidence type="ECO:0000256" key="5">
    <source>
        <dbReference type="ARBA" id="ARBA00022737"/>
    </source>
</evidence>
<reference evidence="12 13" key="1">
    <citation type="submission" date="2019-07" db="EMBL/GenBank/DDBJ databases">
        <title>Genomics analysis of Aphanomyces spp. identifies a new class of oomycete effector associated with host adaptation.</title>
        <authorList>
            <person name="Gaulin E."/>
        </authorList>
    </citation>
    <scope>NUCLEOTIDE SEQUENCE [LARGE SCALE GENOMIC DNA]</scope>
    <source>
        <strain evidence="12 13">ATCC 201684</strain>
    </source>
</reference>
<evidence type="ECO:0000256" key="4">
    <source>
        <dbReference type="ARBA" id="ARBA00022568"/>
    </source>
</evidence>
<feature type="repeat" description="ANK" evidence="9">
    <location>
        <begin position="70"/>
        <end position="102"/>
    </location>
</feature>
<keyword evidence="6" id="KW-0106">Calcium</keyword>
<dbReference type="PROSITE" id="PS50088">
    <property type="entry name" value="ANK_REPEAT"/>
    <property type="match status" value="4"/>
</dbReference>
<evidence type="ECO:0000256" key="11">
    <source>
        <dbReference type="SAM" id="Phobius"/>
    </source>
</evidence>
<evidence type="ECO:0000256" key="2">
    <source>
        <dbReference type="ARBA" id="ARBA00022448"/>
    </source>
</evidence>
<keyword evidence="10" id="KW-0175">Coiled coil</keyword>
<evidence type="ECO:0000256" key="1">
    <source>
        <dbReference type="ARBA" id="ARBA00004651"/>
    </source>
</evidence>
<dbReference type="GO" id="GO:0098703">
    <property type="term" value="P:calcium ion import across plasma membrane"/>
    <property type="evidence" value="ECO:0007669"/>
    <property type="project" value="TreeGrafter"/>
</dbReference>
<evidence type="ECO:0000256" key="8">
    <source>
        <dbReference type="ARBA" id="ARBA00023303"/>
    </source>
</evidence>
<keyword evidence="5" id="KW-0677">Repeat</keyword>
<keyword evidence="11" id="KW-1133">Transmembrane helix</keyword>
<dbReference type="InterPro" id="IPR002110">
    <property type="entry name" value="Ankyrin_rpt"/>
</dbReference>
<evidence type="ECO:0000256" key="7">
    <source>
        <dbReference type="ARBA" id="ARBA00023065"/>
    </source>
</evidence>
<dbReference type="GO" id="GO:0005262">
    <property type="term" value="F:calcium channel activity"/>
    <property type="evidence" value="ECO:0007669"/>
    <property type="project" value="TreeGrafter"/>
</dbReference>
<feature type="transmembrane region" description="Helical" evidence="11">
    <location>
        <begin position="525"/>
        <end position="545"/>
    </location>
</feature>
<keyword evidence="2" id="KW-0813">Transport</keyword>
<feature type="transmembrane region" description="Helical" evidence="11">
    <location>
        <begin position="464"/>
        <end position="486"/>
    </location>
</feature>
<sequence>MATSSPSLAKVAHDADWDILRSRFVHRDIADAYKSVWEGKSALHWTAFHGELTIMEMLAPLVDINQTDSTGQTALHIAAAANKLPIVKLLLERGADKDIPDANGMTALHLAATNNNEAIVSLLIQRRARADLLDKRGRTALDVATGTSKGWIEKANEQNADYYIKLESKPIEDVDDDNEPPHLSFIRHGHFKKLQEWLDANPESIYRLDIEGKTALIHAVLAKKEKLVKLILQYGPNVDATDHTGKTALMYAVDAGDHSIVSMLLEQFADIDIEDYEGNTALMLASDVINNNTDMDVASWVVCKSLLKKENVYRSTSTEYRHRFQASVEHHIRKNATFNTSLFRRAINLHPELGALFLDECLVVERHTISFHNLDAIYGSDVIQSTLYHALHPQNAAMQVRINKSVLSHLVMRRILELKWELFGQRIYLEQLFMYLLLATSMTISTMTIYGTSDHGKTEGLGRLLLVNWILVLAAAVSGCIMIQFLRPAWLWSCARFCFDRRWTAYDPTVVIPDLEDCKAIAKRWLLLFALCLTALLSLALYTILDKIHIRDAVHSPFFILNMLVLFATTLYFLYLEMNEFIGGAGSVRQGFRSLGGPQRARDRKQIVRGFKNYFGSLVNIWQLSIYVLIIVLYIPCSISYMNHHSPVVYTIVLSVGTLVTLSLWLLLVQFLEIHPTAGFLLPMLPSLLIDVGNFALLYAAVQWGFSVTFYVLQSKDNDTFWSVFTKTYFVLFGDNLGFNDKDDDDPTALESYRSLLTMIHAAVVVVLLLNLLIALMNTTLGQGLERAKTEALASYAQCILRMEMSLRNESTMKLGAALNPAFRETRNKAEFAKTDEDEEIIRSLEESSKEWHVGMEMLRRHTLNHMAQLGQRLNNGPIEGIPDALEKREREIRDRFAQATAANPPTKLNVETRFLEVKQHVLHTLDKLVKIDRVPSELVDATKQAIVAEFEQQVQKSRDELNDPDVLSSEDMWKATLQQWSRQDKQMKAMRQEMRELRAQLAKVLQQSPPPTFRPSHDVEHLEGFIV</sequence>
<keyword evidence="11" id="KW-0472">Membrane</keyword>
<evidence type="ECO:0000256" key="9">
    <source>
        <dbReference type="PROSITE-ProRule" id="PRU00023"/>
    </source>
</evidence>
<feature type="repeat" description="ANK" evidence="9">
    <location>
        <begin position="244"/>
        <end position="276"/>
    </location>
</feature>
<evidence type="ECO:0000313" key="13">
    <source>
        <dbReference type="Proteomes" id="UP000481153"/>
    </source>
</evidence>
<dbReference type="Proteomes" id="UP000481153">
    <property type="component" value="Unassembled WGS sequence"/>
</dbReference>
<feature type="transmembrane region" description="Helical" evidence="11">
    <location>
        <begin position="432"/>
        <end position="452"/>
    </location>
</feature>
<dbReference type="PANTHER" id="PTHR10582">
    <property type="entry name" value="TRANSIENT RECEPTOR POTENTIAL ION CHANNEL PROTEIN"/>
    <property type="match status" value="1"/>
</dbReference>
<evidence type="ECO:0000256" key="3">
    <source>
        <dbReference type="ARBA" id="ARBA00022475"/>
    </source>
</evidence>
<dbReference type="EMBL" id="VJMJ01000084">
    <property type="protein sequence ID" value="KAF0737298.1"/>
    <property type="molecule type" value="Genomic_DNA"/>
</dbReference>
<keyword evidence="9" id="KW-0040">ANK repeat</keyword>
<dbReference type="SUPFAM" id="SSF48403">
    <property type="entry name" value="Ankyrin repeat"/>
    <property type="match status" value="1"/>
</dbReference>
<feature type="coiled-coil region" evidence="10">
    <location>
        <begin position="981"/>
        <end position="1008"/>
    </location>
</feature>
<dbReference type="Gene3D" id="1.25.40.20">
    <property type="entry name" value="Ankyrin repeat-containing domain"/>
    <property type="match status" value="2"/>
</dbReference>
<evidence type="ECO:0000256" key="6">
    <source>
        <dbReference type="ARBA" id="ARBA00022837"/>
    </source>
</evidence>
<dbReference type="SMART" id="SM00248">
    <property type="entry name" value="ANK"/>
    <property type="match status" value="6"/>
</dbReference>
<gene>
    <name evidence="12" type="ORF">Ae201684_006470</name>
</gene>
<dbReference type="Pfam" id="PF12796">
    <property type="entry name" value="Ank_2"/>
    <property type="match status" value="2"/>
</dbReference>
<dbReference type="GO" id="GO:0005886">
    <property type="term" value="C:plasma membrane"/>
    <property type="evidence" value="ECO:0007669"/>
    <property type="project" value="UniProtKB-SubCell"/>
</dbReference>
<comment type="subcellular location">
    <subcellularLocation>
        <location evidence="1">Cell membrane</location>
        <topology evidence="1">Multi-pass membrane protein</topology>
    </subcellularLocation>
</comment>
<keyword evidence="7" id="KW-0406">Ion transport</keyword>
<protein>
    <submittedName>
        <fullName evidence="12">Uncharacterized protein</fullName>
    </submittedName>
</protein>
<dbReference type="PROSITE" id="PS50297">
    <property type="entry name" value="ANK_REP_REGION"/>
    <property type="match status" value="4"/>
</dbReference>
<keyword evidence="13" id="KW-1185">Reference proteome</keyword>
<accession>A0A6G0XB52</accession>
<keyword evidence="3" id="KW-1003">Cell membrane</keyword>
<feature type="repeat" description="ANK" evidence="9">
    <location>
        <begin position="103"/>
        <end position="135"/>
    </location>
</feature>
<dbReference type="InterPro" id="IPR036770">
    <property type="entry name" value="Ankyrin_rpt-contain_sf"/>
</dbReference>
<feature type="transmembrane region" description="Helical" evidence="11">
    <location>
        <begin position="557"/>
        <end position="575"/>
    </location>
</feature>
<dbReference type="VEuPathDB" id="FungiDB:AeMF1_010598"/>
<evidence type="ECO:0000256" key="10">
    <source>
        <dbReference type="SAM" id="Coils"/>
    </source>
</evidence>
<name>A0A6G0XB52_9STRA</name>
<feature type="transmembrane region" description="Helical" evidence="11">
    <location>
        <begin position="621"/>
        <end position="641"/>
    </location>
</feature>
<keyword evidence="8" id="KW-0407">Ion channel</keyword>
<dbReference type="InterPro" id="IPR024862">
    <property type="entry name" value="TRPV"/>
</dbReference>
<proteinExistence type="predicted"/>
<dbReference type="Pfam" id="PF00023">
    <property type="entry name" value="Ank"/>
    <property type="match status" value="1"/>
</dbReference>
<organism evidence="12 13">
    <name type="scientific">Aphanomyces euteiches</name>
    <dbReference type="NCBI Taxonomy" id="100861"/>
    <lineage>
        <taxon>Eukaryota</taxon>
        <taxon>Sar</taxon>
        <taxon>Stramenopiles</taxon>
        <taxon>Oomycota</taxon>
        <taxon>Saprolegniomycetes</taxon>
        <taxon>Saprolegniales</taxon>
        <taxon>Verrucalvaceae</taxon>
        <taxon>Aphanomyces</taxon>
    </lineage>
</organism>
<keyword evidence="4" id="KW-0109">Calcium transport</keyword>
<keyword evidence="11" id="KW-0812">Transmembrane</keyword>
<feature type="transmembrane region" description="Helical" evidence="11">
    <location>
        <begin position="648"/>
        <end position="672"/>
    </location>
</feature>
<evidence type="ECO:0000313" key="12">
    <source>
        <dbReference type="EMBL" id="KAF0737298.1"/>
    </source>
</evidence>